<evidence type="ECO:0000259" key="1">
    <source>
        <dbReference type="Pfam" id="PF23571"/>
    </source>
</evidence>
<evidence type="ECO:0000259" key="2">
    <source>
        <dbReference type="Pfam" id="PF23572"/>
    </source>
</evidence>
<sequence length="556" mass="63080">MKNLFLPLLIAATRLIKANFLRQTRHTAAVQEKFLLTLLREYQNTEVGRKYKLGEIKTVAEFQERIPILPYSSYEPYIERSAAGEANLLTPDPIVYITLTSGSTGKKKLIPATRRSQNILRNANLVSMGFLSDALRRRGQEFGKVLLTNSAQIWGKTSGGIDYGPASVGVMRMDKRLYEQLFSNPFETLLVGDSLARHYICLLFALCDRNLRGIIANFPMLILRTCNYLEKYGEELIQDIEKGTIAPWLELETSLRQQLEFQWVANPSRAKELREIIKNEGRLTPKQVWSELAFVGTARGGTSDFYFERFPSYFGDIPVFGAVFSSAEATFSMYPELDNDSSVLAIETGFFEFIPQDEWQSEHPKTLLATEVKPGQRYRILVSNYGGFFRYDIGDVIEVVGFYEKAPLIVFRHRLGGLISSTTEKTTESHATQVMQSLQQEFNILLEDFCLTLSEDDFPARYLVNIELVAGQALENSQAFLASFDDKLKEANTHYQISRKDTIPAPHLRILAPGSFAILRQRQLERGVPDSQLKFPHITEDRGFLGGLKVEMEIGL</sequence>
<accession>A0AAE3GXN0</accession>
<proteinExistence type="predicted"/>
<gene>
    <name evidence="3" type="ORF">NJ959_19015</name>
</gene>
<dbReference type="Pfam" id="PF23572">
    <property type="entry name" value="GH3_C"/>
    <property type="match status" value="1"/>
</dbReference>
<dbReference type="Pfam" id="PF23571">
    <property type="entry name" value="GH3_M"/>
    <property type="match status" value="1"/>
</dbReference>
<dbReference type="PANTHER" id="PTHR31901:SF9">
    <property type="entry name" value="GH3 DOMAIN-CONTAINING PROTEIN"/>
    <property type="match status" value="1"/>
</dbReference>
<dbReference type="AlphaFoldDB" id="A0AAE3GXN0"/>
<feature type="domain" description="GH3 C-terminal" evidence="2">
    <location>
        <begin position="430"/>
        <end position="542"/>
    </location>
</feature>
<dbReference type="GO" id="GO:0005737">
    <property type="term" value="C:cytoplasm"/>
    <property type="evidence" value="ECO:0007669"/>
    <property type="project" value="TreeGrafter"/>
</dbReference>
<evidence type="ECO:0000313" key="3">
    <source>
        <dbReference type="EMBL" id="MCP2730522.1"/>
    </source>
</evidence>
<comment type="caution">
    <text evidence="3">The sequence shown here is derived from an EMBL/GenBank/DDBJ whole genome shotgun (WGS) entry which is preliminary data.</text>
</comment>
<dbReference type="InterPro" id="IPR055378">
    <property type="entry name" value="GH3_C"/>
</dbReference>
<reference evidence="3" key="1">
    <citation type="submission" date="2022-06" db="EMBL/GenBank/DDBJ databases">
        <title>New cyanobacteria of genus Symplocastrum in benthos of Lake Baikal.</title>
        <authorList>
            <person name="Sorokovikova E."/>
            <person name="Tikhonova I."/>
            <person name="Krasnopeev A."/>
            <person name="Evseev P."/>
            <person name="Gladkikh A."/>
            <person name="Belykh O."/>
        </authorList>
    </citation>
    <scope>NUCLEOTIDE SEQUENCE</scope>
    <source>
        <strain evidence="3">BBK-W-15</strain>
    </source>
</reference>
<dbReference type="InterPro" id="IPR055377">
    <property type="entry name" value="GH3_M"/>
</dbReference>
<dbReference type="GO" id="GO:0016881">
    <property type="term" value="F:acid-amino acid ligase activity"/>
    <property type="evidence" value="ECO:0007669"/>
    <property type="project" value="TreeGrafter"/>
</dbReference>
<evidence type="ECO:0000313" key="4">
    <source>
        <dbReference type="Proteomes" id="UP001204953"/>
    </source>
</evidence>
<keyword evidence="4" id="KW-1185">Reference proteome</keyword>
<dbReference type="PANTHER" id="PTHR31901">
    <property type="entry name" value="GH3 DOMAIN-CONTAINING PROTEIN"/>
    <property type="match status" value="1"/>
</dbReference>
<dbReference type="EMBL" id="JAMZMM010000210">
    <property type="protein sequence ID" value="MCP2730522.1"/>
    <property type="molecule type" value="Genomic_DNA"/>
</dbReference>
<feature type="domain" description="GH3 middle" evidence="1">
    <location>
        <begin position="343"/>
        <end position="414"/>
    </location>
</feature>
<organism evidence="3 4">
    <name type="scientific">Limnofasciculus baicalensis BBK-W-15</name>
    <dbReference type="NCBI Taxonomy" id="2699891"/>
    <lineage>
        <taxon>Bacteria</taxon>
        <taxon>Bacillati</taxon>
        <taxon>Cyanobacteriota</taxon>
        <taxon>Cyanophyceae</taxon>
        <taxon>Coleofasciculales</taxon>
        <taxon>Coleofasciculaceae</taxon>
        <taxon>Limnofasciculus</taxon>
        <taxon>Limnofasciculus baicalensis</taxon>
    </lineage>
</organism>
<dbReference type="InterPro" id="IPR004993">
    <property type="entry name" value="GH3"/>
</dbReference>
<name>A0AAE3GXN0_9CYAN</name>
<dbReference type="Proteomes" id="UP001204953">
    <property type="component" value="Unassembled WGS sequence"/>
</dbReference>
<dbReference type="Pfam" id="PF03321">
    <property type="entry name" value="GH3"/>
    <property type="match status" value="1"/>
</dbReference>
<protein>
    <submittedName>
        <fullName evidence="3">GH3 auxin-responsive promoter family protein</fullName>
    </submittedName>
</protein>
<dbReference type="RefSeq" id="WP_254013279.1">
    <property type="nucleotide sequence ID" value="NZ_JAMZMM010000210.1"/>
</dbReference>